<keyword evidence="3" id="KW-1185">Reference proteome</keyword>
<evidence type="ECO:0000256" key="1">
    <source>
        <dbReference type="SAM" id="SignalP"/>
    </source>
</evidence>
<sequence length="179" mass="19336">MKIQILSISFMLTAHVLLAQDYPQQLSIGKTITAGAVSDQKAVATIVANNEVNIGAKAHYTAGLSVTMLPGFVAQAGSVFRATIAPVSSGRSATDAPGLQVRAYPNPFTDQTTIDYNLPTDGRVRHTLLNAKGQILQQVDNIDGELAGLHQTQVGGLTYRWERTCIRFRWAIKAAHLSY</sequence>
<reference evidence="2 3" key="1">
    <citation type="submission" date="2018-06" db="EMBL/GenBank/DDBJ databases">
        <title>Spirosoma sp. HMF3257 Genome sequencing and assembly.</title>
        <authorList>
            <person name="Kang H."/>
            <person name="Cha I."/>
            <person name="Kim H."/>
            <person name="Kang J."/>
            <person name="Joh K."/>
        </authorList>
    </citation>
    <scope>NUCLEOTIDE SEQUENCE [LARGE SCALE GENOMIC DNA]</scope>
    <source>
        <strain evidence="2 3">HMF3257</strain>
    </source>
</reference>
<organism evidence="2 3">
    <name type="scientific">Spirosoma telluris</name>
    <dbReference type="NCBI Taxonomy" id="2183553"/>
    <lineage>
        <taxon>Bacteria</taxon>
        <taxon>Pseudomonadati</taxon>
        <taxon>Bacteroidota</taxon>
        <taxon>Cytophagia</taxon>
        <taxon>Cytophagales</taxon>
        <taxon>Cytophagaceae</taxon>
        <taxon>Spirosoma</taxon>
    </lineage>
</organism>
<dbReference type="EMBL" id="QLII01000001">
    <property type="protein sequence ID" value="RAI73241.1"/>
    <property type="molecule type" value="Genomic_DNA"/>
</dbReference>
<feature type="signal peptide" evidence="1">
    <location>
        <begin position="1"/>
        <end position="19"/>
    </location>
</feature>
<keyword evidence="1" id="KW-0732">Signal</keyword>
<name>A0A327ND97_9BACT</name>
<accession>A0A327ND97</accession>
<evidence type="ECO:0000313" key="3">
    <source>
        <dbReference type="Proteomes" id="UP000249016"/>
    </source>
</evidence>
<gene>
    <name evidence="2" type="ORF">HMF3257_00275</name>
</gene>
<dbReference type="NCBIfam" id="NF045639">
    <property type="entry name" value="GCX_COOH"/>
    <property type="match status" value="1"/>
</dbReference>
<feature type="chain" id="PRO_5016404960" evidence="1">
    <location>
        <begin position="20"/>
        <end position="179"/>
    </location>
</feature>
<dbReference type="AlphaFoldDB" id="A0A327ND97"/>
<protein>
    <submittedName>
        <fullName evidence="2">T9SS C-terminal target domain-containing protein</fullName>
    </submittedName>
</protein>
<evidence type="ECO:0000313" key="2">
    <source>
        <dbReference type="EMBL" id="RAI73241.1"/>
    </source>
</evidence>
<comment type="caution">
    <text evidence="2">The sequence shown here is derived from an EMBL/GenBank/DDBJ whole genome shotgun (WGS) entry which is preliminary data.</text>
</comment>
<dbReference type="RefSeq" id="WP_111340123.1">
    <property type="nucleotide sequence ID" value="NZ_QLII01000001.1"/>
</dbReference>
<dbReference type="OrthoDB" id="958574at2"/>
<proteinExistence type="predicted"/>
<dbReference type="Proteomes" id="UP000249016">
    <property type="component" value="Unassembled WGS sequence"/>
</dbReference>
<dbReference type="InterPro" id="IPR055015">
    <property type="entry name" value="GCX_COOH"/>
</dbReference>